<dbReference type="InterPro" id="IPR001031">
    <property type="entry name" value="Thioesterase"/>
</dbReference>
<dbReference type="SUPFAM" id="SSF53474">
    <property type="entry name" value="alpha/beta-Hydrolases"/>
    <property type="match status" value="1"/>
</dbReference>
<evidence type="ECO:0000313" key="4">
    <source>
        <dbReference type="Proteomes" id="UP000318288"/>
    </source>
</evidence>
<accession>A0A5C6EMJ8</accession>
<dbReference type="RefSeq" id="WP_146459634.1">
    <property type="nucleotide sequence ID" value="NZ_SJPW01000005.1"/>
</dbReference>
<dbReference type="OrthoDB" id="279191at2"/>
<dbReference type="EC" id="1.1.-.-" evidence="3"/>
<dbReference type="EMBL" id="SJPW01000005">
    <property type="protein sequence ID" value="TWU50973.1"/>
    <property type="molecule type" value="Genomic_DNA"/>
</dbReference>
<organism evidence="3 4">
    <name type="scientific">Rubripirellula tenax</name>
    <dbReference type="NCBI Taxonomy" id="2528015"/>
    <lineage>
        <taxon>Bacteria</taxon>
        <taxon>Pseudomonadati</taxon>
        <taxon>Planctomycetota</taxon>
        <taxon>Planctomycetia</taxon>
        <taxon>Pirellulales</taxon>
        <taxon>Pirellulaceae</taxon>
        <taxon>Rubripirellula</taxon>
    </lineage>
</organism>
<name>A0A5C6EMJ8_9BACT</name>
<dbReference type="PANTHER" id="PTHR11487">
    <property type="entry name" value="THIOESTERASE"/>
    <property type="match status" value="1"/>
</dbReference>
<keyword evidence="3" id="KW-0560">Oxidoreductase</keyword>
<dbReference type="InterPro" id="IPR029058">
    <property type="entry name" value="AB_hydrolase_fold"/>
</dbReference>
<evidence type="ECO:0000256" key="1">
    <source>
        <dbReference type="ARBA" id="ARBA00007169"/>
    </source>
</evidence>
<feature type="domain" description="Thioesterase" evidence="2">
    <location>
        <begin position="24"/>
        <end position="245"/>
    </location>
</feature>
<sequence>MNTYDFDSSVWLDPIQYRKGTPVLVGFPYSGSGTAAFSVWRSLVPNDFSLIAVRLPGRESRLDEELRTDIRSIAVDVAAELRQLNAPIIPFGISAGALLGYQVARELAPTDTELPLVVVLSEGGPPRTGERPSNGYIHEMSDDEFLEVLDKGYHAIPPAIAENKELLDLMLPVMRADAALLETYAMDTDPPLKCGVLALLGTEDPVVTLRSSTSWKAVANDLRVRSFPGGHFFFRDQPAAVMAAIVERARKCVGQPCG</sequence>
<gene>
    <name evidence="3" type="primary">lgrE</name>
    <name evidence="3" type="ORF">Poly51_42660</name>
</gene>
<dbReference type="AlphaFoldDB" id="A0A5C6EMJ8"/>
<reference evidence="3 4" key="1">
    <citation type="submission" date="2019-02" db="EMBL/GenBank/DDBJ databases">
        <title>Deep-cultivation of Planctomycetes and their phenomic and genomic characterization uncovers novel biology.</title>
        <authorList>
            <person name="Wiegand S."/>
            <person name="Jogler M."/>
            <person name="Boedeker C."/>
            <person name="Pinto D."/>
            <person name="Vollmers J."/>
            <person name="Rivas-Marin E."/>
            <person name="Kohn T."/>
            <person name="Peeters S.H."/>
            <person name="Heuer A."/>
            <person name="Rast P."/>
            <person name="Oberbeckmann S."/>
            <person name="Bunk B."/>
            <person name="Jeske O."/>
            <person name="Meyerdierks A."/>
            <person name="Storesund J.E."/>
            <person name="Kallscheuer N."/>
            <person name="Luecker S."/>
            <person name="Lage O.M."/>
            <person name="Pohl T."/>
            <person name="Merkel B.J."/>
            <person name="Hornburger P."/>
            <person name="Mueller R.-W."/>
            <person name="Bruemmer F."/>
            <person name="Labrenz M."/>
            <person name="Spormann A.M."/>
            <person name="Op Den Camp H."/>
            <person name="Overmann J."/>
            <person name="Amann R."/>
            <person name="Jetten M.S.M."/>
            <person name="Mascher T."/>
            <person name="Medema M.H."/>
            <person name="Devos D.P."/>
            <person name="Kaster A.-K."/>
            <person name="Ovreas L."/>
            <person name="Rohde M."/>
            <person name="Galperin M.Y."/>
            <person name="Jogler C."/>
        </authorList>
    </citation>
    <scope>NUCLEOTIDE SEQUENCE [LARGE SCALE GENOMIC DNA]</scope>
    <source>
        <strain evidence="3 4">Poly51</strain>
    </source>
</reference>
<dbReference type="GO" id="GO:0016491">
    <property type="term" value="F:oxidoreductase activity"/>
    <property type="evidence" value="ECO:0007669"/>
    <property type="project" value="UniProtKB-KW"/>
</dbReference>
<dbReference type="Gene3D" id="3.40.50.1820">
    <property type="entry name" value="alpha/beta hydrolase"/>
    <property type="match status" value="1"/>
</dbReference>
<comment type="caution">
    <text evidence="3">The sequence shown here is derived from an EMBL/GenBank/DDBJ whole genome shotgun (WGS) entry which is preliminary data.</text>
</comment>
<dbReference type="GO" id="GO:0008610">
    <property type="term" value="P:lipid biosynthetic process"/>
    <property type="evidence" value="ECO:0007669"/>
    <property type="project" value="TreeGrafter"/>
</dbReference>
<protein>
    <submittedName>
        <fullName evidence="3">Linear gramicidin dehydrogenase LgrE</fullName>
        <ecNumber evidence="3">1.1.-.-</ecNumber>
    </submittedName>
</protein>
<dbReference type="Pfam" id="PF00975">
    <property type="entry name" value="Thioesterase"/>
    <property type="match status" value="1"/>
</dbReference>
<evidence type="ECO:0000259" key="2">
    <source>
        <dbReference type="Pfam" id="PF00975"/>
    </source>
</evidence>
<dbReference type="PANTHER" id="PTHR11487:SF0">
    <property type="entry name" value="S-ACYL FATTY ACID SYNTHASE THIOESTERASE, MEDIUM CHAIN"/>
    <property type="match status" value="1"/>
</dbReference>
<keyword evidence="4" id="KW-1185">Reference proteome</keyword>
<dbReference type="Proteomes" id="UP000318288">
    <property type="component" value="Unassembled WGS sequence"/>
</dbReference>
<proteinExistence type="inferred from homology"/>
<dbReference type="InterPro" id="IPR012223">
    <property type="entry name" value="TEII"/>
</dbReference>
<comment type="similarity">
    <text evidence="1">Belongs to the thioesterase family.</text>
</comment>
<evidence type="ECO:0000313" key="3">
    <source>
        <dbReference type="EMBL" id="TWU50973.1"/>
    </source>
</evidence>